<accession>A0A5Q2RI63</accession>
<dbReference type="KEGG" id="atq:GH723_00370"/>
<dbReference type="Gene3D" id="1.10.10.10">
    <property type="entry name" value="Winged helix-like DNA-binding domain superfamily/Winged helix DNA-binding domain"/>
    <property type="match status" value="2"/>
</dbReference>
<dbReference type="SMART" id="SM00895">
    <property type="entry name" value="FCD"/>
    <property type="match status" value="2"/>
</dbReference>
<dbReference type="SMART" id="SM00345">
    <property type="entry name" value="HTH_GNTR"/>
    <property type="match status" value="2"/>
</dbReference>
<dbReference type="InterPro" id="IPR036390">
    <property type="entry name" value="WH_DNA-bd_sf"/>
</dbReference>
<evidence type="ECO:0000259" key="4">
    <source>
        <dbReference type="PROSITE" id="PS50949"/>
    </source>
</evidence>
<dbReference type="AlphaFoldDB" id="A0A5Q2RI63"/>
<evidence type="ECO:0000313" key="6">
    <source>
        <dbReference type="Proteomes" id="UP000334019"/>
    </source>
</evidence>
<evidence type="ECO:0000256" key="3">
    <source>
        <dbReference type="ARBA" id="ARBA00023163"/>
    </source>
</evidence>
<organism evidence="5 6">
    <name type="scientific">Actinomarinicola tropica</name>
    <dbReference type="NCBI Taxonomy" id="2789776"/>
    <lineage>
        <taxon>Bacteria</taxon>
        <taxon>Bacillati</taxon>
        <taxon>Actinomycetota</taxon>
        <taxon>Acidimicrobiia</taxon>
        <taxon>Acidimicrobiales</taxon>
        <taxon>Iamiaceae</taxon>
        <taxon>Actinomarinicola</taxon>
    </lineage>
</organism>
<sequence>MTTSSASDPAPNLFGASRPEGAKLASIVAGRMVADIAAAGWPEGQVIGSEAELLERYGVSRAVFREAVRLLEHQRIGRMRRGPGGGLVVTEPSVDTVIDAVAVYLLHIQADLAEVFEARHALEQAAAELAAERLTEDDLAEMRDLADREAQGEQTSHRELHNLVAAATQNPALEFFVDLLNRVTLLYSPEASALTRAVRAESAVAHQKIVDSIVHADMHRAGRRMRTHLEAEAEFIQRRLPARPRLDEVFAAPAPGTAKLAESVARQIVGEVTDGGWVVGRPLGSEQELMERYDISRAVLREAVRVLEHHDIARMRRGPGGGLFVTEPGVDATAEAMALYLNRRNVGSAHLFEVRGIVEMTVLDRVVDGLTDEVVATLERVLDAEEAASPEEFPLVGHDLHQVLADMSGNRVLALLTNVLVRLSRTYAATMGEATGNPLPTDEITKAHRRIVEPIVARDLGLARRRMRRHLDALTGWER</sequence>
<reference evidence="5 6" key="1">
    <citation type="submission" date="2019-11" db="EMBL/GenBank/DDBJ databases">
        <authorList>
            <person name="He Y."/>
        </authorList>
    </citation>
    <scope>NUCLEOTIDE SEQUENCE [LARGE SCALE GENOMIC DNA]</scope>
    <source>
        <strain evidence="5 6">SCSIO 58843</strain>
    </source>
</reference>
<dbReference type="GO" id="GO:0003677">
    <property type="term" value="F:DNA binding"/>
    <property type="evidence" value="ECO:0007669"/>
    <property type="project" value="UniProtKB-KW"/>
</dbReference>
<dbReference type="SUPFAM" id="SSF48008">
    <property type="entry name" value="GntR ligand-binding domain-like"/>
    <property type="match status" value="2"/>
</dbReference>
<dbReference type="InterPro" id="IPR011711">
    <property type="entry name" value="GntR_C"/>
</dbReference>
<dbReference type="Pfam" id="PF07729">
    <property type="entry name" value="FCD"/>
    <property type="match status" value="2"/>
</dbReference>
<dbReference type="SUPFAM" id="SSF46785">
    <property type="entry name" value="Winged helix' DNA-binding domain"/>
    <property type="match status" value="2"/>
</dbReference>
<dbReference type="PANTHER" id="PTHR43537">
    <property type="entry name" value="TRANSCRIPTIONAL REGULATOR, GNTR FAMILY"/>
    <property type="match status" value="1"/>
</dbReference>
<proteinExistence type="predicted"/>
<evidence type="ECO:0000256" key="1">
    <source>
        <dbReference type="ARBA" id="ARBA00023015"/>
    </source>
</evidence>
<dbReference type="RefSeq" id="WP_153757793.1">
    <property type="nucleotide sequence ID" value="NZ_CP045851.1"/>
</dbReference>
<keyword evidence="1" id="KW-0805">Transcription regulation</keyword>
<dbReference type="InterPro" id="IPR000524">
    <property type="entry name" value="Tscrpt_reg_HTH_GntR"/>
</dbReference>
<dbReference type="InterPro" id="IPR036388">
    <property type="entry name" value="WH-like_DNA-bd_sf"/>
</dbReference>
<feature type="domain" description="HTH gntR-type" evidence="4">
    <location>
        <begin position="258"/>
        <end position="328"/>
    </location>
</feature>
<dbReference type="InterPro" id="IPR008920">
    <property type="entry name" value="TF_FadR/GntR_C"/>
</dbReference>
<dbReference type="GO" id="GO:0003700">
    <property type="term" value="F:DNA-binding transcription factor activity"/>
    <property type="evidence" value="ECO:0007669"/>
    <property type="project" value="InterPro"/>
</dbReference>
<keyword evidence="6" id="KW-1185">Reference proteome</keyword>
<dbReference type="Gene3D" id="1.20.120.530">
    <property type="entry name" value="GntR ligand-binding domain-like"/>
    <property type="match status" value="2"/>
</dbReference>
<protein>
    <submittedName>
        <fullName evidence="5">FCD domain-containing protein</fullName>
    </submittedName>
</protein>
<evidence type="ECO:0000313" key="5">
    <source>
        <dbReference type="EMBL" id="QGG93687.1"/>
    </source>
</evidence>
<keyword evidence="2" id="KW-0238">DNA-binding</keyword>
<dbReference type="Proteomes" id="UP000334019">
    <property type="component" value="Chromosome"/>
</dbReference>
<feature type="domain" description="HTH gntR-type" evidence="4">
    <location>
        <begin position="22"/>
        <end position="92"/>
    </location>
</feature>
<name>A0A5Q2RI63_9ACTN</name>
<dbReference type="Pfam" id="PF00392">
    <property type="entry name" value="GntR"/>
    <property type="match status" value="1"/>
</dbReference>
<dbReference type="PANTHER" id="PTHR43537:SF5">
    <property type="entry name" value="UXU OPERON TRANSCRIPTIONAL REGULATOR"/>
    <property type="match status" value="1"/>
</dbReference>
<gene>
    <name evidence="5" type="ORF">GH723_00370</name>
</gene>
<keyword evidence="3" id="KW-0804">Transcription</keyword>
<evidence type="ECO:0000256" key="2">
    <source>
        <dbReference type="ARBA" id="ARBA00023125"/>
    </source>
</evidence>
<dbReference type="PROSITE" id="PS50949">
    <property type="entry name" value="HTH_GNTR"/>
    <property type="match status" value="2"/>
</dbReference>
<dbReference type="EMBL" id="CP045851">
    <property type="protein sequence ID" value="QGG93687.1"/>
    <property type="molecule type" value="Genomic_DNA"/>
</dbReference>